<feature type="chain" id="PRO_5026190570" evidence="2">
    <location>
        <begin position="31"/>
        <end position="350"/>
    </location>
</feature>
<feature type="signal peptide" evidence="2">
    <location>
        <begin position="1"/>
        <end position="30"/>
    </location>
</feature>
<dbReference type="InterPro" id="IPR011970">
    <property type="entry name" value="MltB_2"/>
</dbReference>
<organism evidence="4 5">
    <name type="scientific">Stakelama tenebrarum</name>
    <dbReference type="NCBI Taxonomy" id="2711215"/>
    <lineage>
        <taxon>Bacteria</taxon>
        <taxon>Pseudomonadati</taxon>
        <taxon>Pseudomonadota</taxon>
        <taxon>Alphaproteobacteria</taxon>
        <taxon>Sphingomonadales</taxon>
        <taxon>Sphingomonadaceae</taxon>
        <taxon>Stakelama</taxon>
    </lineage>
</organism>
<dbReference type="AlphaFoldDB" id="A0A6G6Y6E4"/>
<evidence type="ECO:0000313" key="4">
    <source>
        <dbReference type="EMBL" id="QIG80288.1"/>
    </source>
</evidence>
<keyword evidence="2" id="KW-0732">Signal</keyword>
<evidence type="ECO:0000313" key="5">
    <source>
        <dbReference type="Proteomes" id="UP000501568"/>
    </source>
</evidence>
<feature type="domain" description="Transglycosylase SLT" evidence="3">
    <location>
        <begin position="36"/>
        <end position="346"/>
    </location>
</feature>
<dbReference type="SUPFAM" id="SSF53955">
    <property type="entry name" value="Lysozyme-like"/>
    <property type="match status" value="1"/>
</dbReference>
<dbReference type="InterPro" id="IPR023346">
    <property type="entry name" value="Lysozyme-like_dom_sf"/>
</dbReference>
<reference evidence="4 5" key="1">
    <citation type="submission" date="2020-02" db="EMBL/GenBank/DDBJ databases">
        <authorList>
            <person name="Zheng R.K."/>
            <person name="Sun C.M."/>
        </authorList>
    </citation>
    <scope>NUCLEOTIDE SEQUENCE [LARGE SCALE GENOMIC DNA]</scope>
    <source>
        <strain evidence="5">zrk23</strain>
    </source>
</reference>
<dbReference type="PANTHER" id="PTHR30163">
    <property type="entry name" value="MEMBRANE-BOUND LYTIC MUREIN TRANSGLYCOSYLASE B"/>
    <property type="match status" value="1"/>
</dbReference>
<evidence type="ECO:0000256" key="1">
    <source>
        <dbReference type="SAM" id="MobiDB-lite"/>
    </source>
</evidence>
<name>A0A6G6Y6E4_9SPHN</name>
<feature type="region of interest" description="Disordered" evidence="1">
    <location>
        <begin position="69"/>
        <end position="92"/>
    </location>
</feature>
<gene>
    <name evidence="4" type="ORF">G5C33_11220</name>
</gene>
<dbReference type="EMBL" id="CP049109">
    <property type="protein sequence ID" value="QIG80288.1"/>
    <property type="molecule type" value="Genomic_DNA"/>
</dbReference>
<dbReference type="InterPro" id="IPR043426">
    <property type="entry name" value="MltB-like"/>
</dbReference>
<dbReference type="InterPro" id="IPR031304">
    <property type="entry name" value="SLT_2"/>
</dbReference>
<dbReference type="Gene3D" id="1.10.8.350">
    <property type="entry name" value="Bacterial muramidase"/>
    <property type="match status" value="1"/>
</dbReference>
<dbReference type="PANTHER" id="PTHR30163:SF8">
    <property type="entry name" value="LYTIC MUREIN TRANSGLYCOSYLASE"/>
    <property type="match status" value="1"/>
</dbReference>
<accession>A0A6G6Y6E4</accession>
<dbReference type="Pfam" id="PF13406">
    <property type="entry name" value="SLT_2"/>
    <property type="match status" value="1"/>
</dbReference>
<dbReference type="NCBIfam" id="TIGR02283">
    <property type="entry name" value="MltB_2"/>
    <property type="match status" value="1"/>
</dbReference>
<dbReference type="Proteomes" id="UP000501568">
    <property type="component" value="Chromosome"/>
</dbReference>
<keyword evidence="5" id="KW-1185">Reference proteome</keyword>
<evidence type="ECO:0000256" key="2">
    <source>
        <dbReference type="SAM" id="SignalP"/>
    </source>
</evidence>
<dbReference type="Gene3D" id="1.10.530.10">
    <property type="match status" value="1"/>
</dbReference>
<dbReference type="GO" id="GO:0008933">
    <property type="term" value="F:peptidoglycan lytic transglycosylase activity"/>
    <property type="evidence" value="ECO:0007669"/>
    <property type="project" value="TreeGrafter"/>
</dbReference>
<sequence>MQRIRLALRPISCAATAIGLMFSLSSGAHAQDAAGFQRYLPELAAQARAEGVSRQTVESVMPTLEFKERSIELDRDQPGGGGNPNAPIPDFEPYRVRHVNPVRIRRGREAWQRMRSKLAGIEAETGVPESIMVAIWGHETNYGAITGGFDAPSALATLAYEGRRRELFSSEFIATLKMIDMGVPRDKLIGSWAGALGGPQFLPSVYLRLARDGDGDGLADIWGSDADTLASIANYFVNAGWRPGQPWGIAVSVPASLNRDAIANHTTSPRCPRVHERHSEWKTMAEWRSLGLVPLEKPWPGDNVLATLLEPDGQGKTAYLLTGNYRVILDYNCSNFYALSVGLLADEVER</sequence>
<dbReference type="GO" id="GO:0009253">
    <property type="term" value="P:peptidoglycan catabolic process"/>
    <property type="evidence" value="ECO:0007669"/>
    <property type="project" value="TreeGrafter"/>
</dbReference>
<proteinExistence type="predicted"/>
<evidence type="ECO:0000259" key="3">
    <source>
        <dbReference type="Pfam" id="PF13406"/>
    </source>
</evidence>
<dbReference type="KEGG" id="spzr:G5C33_11220"/>
<protein>
    <submittedName>
        <fullName evidence="4">Lytic murein transglycosylase</fullName>
    </submittedName>
</protein>